<evidence type="ECO:0000313" key="1">
    <source>
        <dbReference type="EMBL" id="JAH87197.1"/>
    </source>
</evidence>
<accession>A0A0E9WA07</accession>
<sequence length="22" mass="2601">MLPMHFSHNKNVVVLQDVCEFL</sequence>
<reference evidence="1" key="1">
    <citation type="submission" date="2014-11" db="EMBL/GenBank/DDBJ databases">
        <authorList>
            <person name="Amaro Gonzalez C."/>
        </authorList>
    </citation>
    <scope>NUCLEOTIDE SEQUENCE</scope>
</reference>
<dbReference type="AlphaFoldDB" id="A0A0E9WA07"/>
<dbReference type="EMBL" id="GBXM01021380">
    <property type="protein sequence ID" value="JAH87197.1"/>
    <property type="molecule type" value="Transcribed_RNA"/>
</dbReference>
<organism evidence="1">
    <name type="scientific">Anguilla anguilla</name>
    <name type="common">European freshwater eel</name>
    <name type="synonym">Muraena anguilla</name>
    <dbReference type="NCBI Taxonomy" id="7936"/>
    <lineage>
        <taxon>Eukaryota</taxon>
        <taxon>Metazoa</taxon>
        <taxon>Chordata</taxon>
        <taxon>Craniata</taxon>
        <taxon>Vertebrata</taxon>
        <taxon>Euteleostomi</taxon>
        <taxon>Actinopterygii</taxon>
        <taxon>Neopterygii</taxon>
        <taxon>Teleostei</taxon>
        <taxon>Anguilliformes</taxon>
        <taxon>Anguillidae</taxon>
        <taxon>Anguilla</taxon>
    </lineage>
</organism>
<reference evidence="1" key="2">
    <citation type="journal article" date="2015" name="Fish Shellfish Immunol.">
        <title>Early steps in the European eel (Anguilla anguilla)-Vibrio vulnificus interaction in the gills: Role of the RtxA13 toxin.</title>
        <authorList>
            <person name="Callol A."/>
            <person name="Pajuelo D."/>
            <person name="Ebbesson L."/>
            <person name="Teles M."/>
            <person name="MacKenzie S."/>
            <person name="Amaro C."/>
        </authorList>
    </citation>
    <scope>NUCLEOTIDE SEQUENCE</scope>
</reference>
<proteinExistence type="predicted"/>
<protein>
    <submittedName>
        <fullName evidence="1">Uncharacterized protein</fullName>
    </submittedName>
</protein>
<name>A0A0E9WA07_ANGAN</name>